<keyword evidence="4" id="KW-0732">Signal</keyword>
<sequence>MRKIAGSLLLLVILCGCWDQTSIQDLQMIDVIGLDKAEQSDNKKMSIAISSLHEAHQGGGKPSMQLMTGEGKSVSTAIEHLDSKIAGGITFNQSRLYIFSKSFAKEKPDEELKVLGRIPNSPLNASVAVFDGDVSELLAKQRIAGKTVANFLVVLLKEAQKLNYSPTVTLFRFILEKQDPYVDAILPLLKMQDDDVQLDGSALFRDGSYSGIDLSATQTKLALLLKESKGTSVFFITEINNQTYQIWIKKAKRKLVVKTNDNKISEIILPLEMQVFLTDSGKSNKALSETKLDSIEKMLTEEINKQATQTIQLLQKANCDYLGLGRDIHGYHYKEWSQMNWRDVYPNLKIRPEVEVRILNSGVML</sequence>
<comment type="subcellular location">
    <subcellularLocation>
        <location evidence="1">Membrane</location>
        <topology evidence="1">Lipid-anchor</topology>
    </subcellularLocation>
</comment>
<dbReference type="InterPro" id="IPR046953">
    <property type="entry name" value="Spore_GerAC-like_C"/>
</dbReference>
<dbReference type="NCBIfam" id="TIGR02887">
    <property type="entry name" value="spore_ger_x_C"/>
    <property type="match status" value="1"/>
</dbReference>
<dbReference type="Pfam" id="PF25198">
    <property type="entry name" value="Spore_GerAC_N"/>
    <property type="match status" value="1"/>
</dbReference>
<proteinExistence type="inferred from homology"/>
<evidence type="ECO:0000256" key="6">
    <source>
        <dbReference type="ARBA" id="ARBA00023139"/>
    </source>
</evidence>
<evidence type="ECO:0000256" key="4">
    <source>
        <dbReference type="ARBA" id="ARBA00022729"/>
    </source>
</evidence>
<reference evidence="10 11" key="1">
    <citation type="submission" date="2023-07" db="EMBL/GenBank/DDBJ databases">
        <title>Sorghum-associated microbial communities from plants grown in Nebraska, USA.</title>
        <authorList>
            <person name="Schachtman D."/>
        </authorList>
    </citation>
    <scope>NUCLEOTIDE SEQUENCE [LARGE SCALE GENOMIC DNA]</scope>
    <source>
        <strain evidence="10 11">CC258</strain>
    </source>
</reference>
<dbReference type="Pfam" id="PF05504">
    <property type="entry name" value="Spore_GerAC"/>
    <property type="match status" value="1"/>
</dbReference>
<comment type="similarity">
    <text evidence="2">Belongs to the GerABKC lipoprotein family.</text>
</comment>
<protein>
    <submittedName>
        <fullName evidence="10">Ger(X)C family germination protein</fullName>
    </submittedName>
</protein>
<evidence type="ECO:0000256" key="5">
    <source>
        <dbReference type="ARBA" id="ARBA00023136"/>
    </source>
</evidence>
<dbReference type="Proteomes" id="UP001267290">
    <property type="component" value="Unassembled WGS sequence"/>
</dbReference>
<name>A0ABU1NTG3_9BACL</name>
<gene>
    <name evidence="10" type="ORF">J2736_001811</name>
</gene>
<dbReference type="InterPro" id="IPR008844">
    <property type="entry name" value="Spore_GerAC-like"/>
</dbReference>
<dbReference type="EMBL" id="JAVDSB010000002">
    <property type="protein sequence ID" value="MDR6550624.1"/>
    <property type="molecule type" value="Genomic_DNA"/>
</dbReference>
<keyword evidence="6" id="KW-0564">Palmitate</keyword>
<keyword evidence="11" id="KW-1185">Reference proteome</keyword>
<keyword evidence="5" id="KW-0472">Membrane</keyword>
<dbReference type="Gene3D" id="3.30.300.210">
    <property type="entry name" value="Nutrient germinant receptor protein C, domain 3"/>
    <property type="match status" value="1"/>
</dbReference>
<dbReference type="InterPro" id="IPR057336">
    <property type="entry name" value="GerAC_N"/>
</dbReference>
<evidence type="ECO:0000259" key="8">
    <source>
        <dbReference type="Pfam" id="PF05504"/>
    </source>
</evidence>
<dbReference type="RefSeq" id="WP_310225605.1">
    <property type="nucleotide sequence ID" value="NZ_JAVDSB010000002.1"/>
</dbReference>
<comment type="caution">
    <text evidence="10">The sequence shown here is derived from an EMBL/GenBank/DDBJ whole genome shotgun (WGS) entry which is preliminary data.</text>
</comment>
<feature type="domain" description="Spore germination GerAC-like C-terminal" evidence="8">
    <location>
        <begin position="199"/>
        <end position="362"/>
    </location>
</feature>
<evidence type="ECO:0000313" key="11">
    <source>
        <dbReference type="Proteomes" id="UP001267290"/>
    </source>
</evidence>
<evidence type="ECO:0000256" key="1">
    <source>
        <dbReference type="ARBA" id="ARBA00004635"/>
    </source>
</evidence>
<dbReference type="InterPro" id="IPR038501">
    <property type="entry name" value="Spore_GerAC_C_sf"/>
</dbReference>
<evidence type="ECO:0000256" key="3">
    <source>
        <dbReference type="ARBA" id="ARBA00022544"/>
    </source>
</evidence>
<evidence type="ECO:0000256" key="7">
    <source>
        <dbReference type="ARBA" id="ARBA00023288"/>
    </source>
</evidence>
<evidence type="ECO:0000256" key="2">
    <source>
        <dbReference type="ARBA" id="ARBA00007886"/>
    </source>
</evidence>
<evidence type="ECO:0000313" key="10">
    <source>
        <dbReference type="EMBL" id="MDR6550624.1"/>
    </source>
</evidence>
<accession>A0ABU1NTG3</accession>
<dbReference type="PROSITE" id="PS51257">
    <property type="entry name" value="PROKAR_LIPOPROTEIN"/>
    <property type="match status" value="1"/>
</dbReference>
<dbReference type="PANTHER" id="PTHR35789:SF1">
    <property type="entry name" value="SPORE GERMINATION PROTEIN B3"/>
    <property type="match status" value="1"/>
</dbReference>
<organism evidence="10 11">
    <name type="scientific">Paenibacillus qinlingensis</name>
    <dbReference type="NCBI Taxonomy" id="1837343"/>
    <lineage>
        <taxon>Bacteria</taxon>
        <taxon>Bacillati</taxon>
        <taxon>Bacillota</taxon>
        <taxon>Bacilli</taxon>
        <taxon>Bacillales</taxon>
        <taxon>Paenibacillaceae</taxon>
        <taxon>Paenibacillus</taxon>
    </lineage>
</organism>
<dbReference type="PANTHER" id="PTHR35789">
    <property type="entry name" value="SPORE GERMINATION PROTEIN B3"/>
    <property type="match status" value="1"/>
</dbReference>
<keyword evidence="7" id="KW-0449">Lipoprotein</keyword>
<evidence type="ECO:0000259" key="9">
    <source>
        <dbReference type="Pfam" id="PF25198"/>
    </source>
</evidence>
<keyword evidence="3" id="KW-0309">Germination</keyword>
<feature type="domain" description="Spore germination protein N-terminal" evidence="9">
    <location>
        <begin position="19"/>
        <end position="190"/>
    </location>
</feature>